<protein>
    <submittedName>
        <fullName evidence="2">Uncharacterized protein</fullName>
    </submittedName>
</protein>
<feature type="transmembrane region" description="Helical" evidence="1">
    <location>
        <begin position="121"/>
        <end position="141"/>
    </location>
</feature>
<name>A0A7W7G7L0_9ACTN</name>
<feature type="transmembrane region" description="Helical" evidence="1">
    <location>
        <begin position="225"/>
        <end position="248"/>
    </location>
</feature>
<evidence type="ECO:0000313" key="3">
    <source>
        <dbReference type="Proteomes" id="UP000542210"/>
    </source>
</evidence>
<dbReference type="AlphaFoldDB" id="A0A7W7G7L0"/>
<feature type="transmembrane region" description="Helical" evidence="1">
    <location>
        <begin position="76"/>
        <end position="101"/>
    </location>
</feature>
<keyword evidence="3" id="KW-1185">Reference proteome</keyword>
<gene>
    <name evidence="2" type="ORF">BJ982_000164</name>
</gene>
<feature type="transmembrane region" description="Helical" evidence="1">
    <location>
        <begin position="192"/>
        <end position="213"/>
    </location>
</feature>
<sequence length="453" mass="49974">MSDSLTLGAGSRPAAVQASPRWWRRSPYGLPLYAGELWLRRLVPLVLWFSAGELGRFALLTAGSELSHGSLREWRLAAVMVIFIVMVMLFMVVTVGMLHSLRGALIETRVRRAGGEDPEPLLTGLGRAIIVFVAIYLAWGWQTADAREFSDADMERYAVQYDVYEAKRILNALAGNGAQTPAPALPDAGTNLVLDLKVALVCTAVALVARYVLSALHERRGGRKLAFGVAFCELAYTFYAATLLVTFAGERSAWVGRRAVTAWWNERWAALEETVPGWQSAMEWLGGARPHMVAALLVPLTWLTLAILVYGAYSEDARALIRGTAADRAAGALQDRTHRMTRRGAGMLVTRAGLDRWPPVLHALRLTLRAGAPLFTVMCLCYVLLTVAADYAERGAYYLIGTAHRQLWWEAYQIPVHFARDLLFTTFTLCLFAATFDIAATRQRAKRSVSAGE</sequence>
<dbReference type="EMBL" id="JACHND010000001">
    <property type="protein sequence ID" value="MBB4698620.1"/>
    <property type="molecule type" value="Genomic_DNA"/>
</dbReference>
<dbReference type="RefSeq" id="WP_184875601.1">
    <property type="nucleotide sequence ID" value="NZ_BOOV01000014.1"/>
</dbReference>
<evidence type="ECO:0000256" key="1">
    <source>
        <dbReference type="SAM" id="Phobius"/>
    </source>
</evidence>
<comment type="caution">
    <text evidence="2">The sequence shown here is derived from an EMBL/GenBank/DDBJ whole genome shotgun (WGS) entry which is preliminary data.</text>
</comment>
<evidence type="ECO:0000313" key="2">
    <source>
        <dbReference type="EMBL" id="MBB4698620.1"/>
    </source>
</evidence>
<reference evidence="2 3" key="1">
    <citation type="submission" date="2020-08" db="EMBL/GenBank/DDBJ databases">
        <title>Sequencing the genomes of 1000 actinobacteria strains.</title>
        <authorList>
            <person name="Klenk H.-P."/>
        </authorList>
    </citation>
    <scope>NUCLEOTIDE SEQUENCE [LARGE SCALE GENOMIC DNA]</scope>
    <source>
        <strain evidence="2 3">DSM 45784</strain>
    </source>
</reference>
<accession>A0A7W7G7L0</accession>
<keyword evidence="1" id="KW-0812">Transmembrane</keyword>
<keyword evidence="1" id="KW-0472">Membrane</keyword>
<organism evidence="2 3">
    <name type="scientific">Sphaerisporangium siamense</name>
    <dbReference type="NCBI Taxonomy" id="795645"/>
    <lineage>
        <taxon>Bacteria</taxon>
        <taxon>Bacillati</taxon>
        <taxon>Actinomycetota</taxon>
        <taxon>Actinomycetes</taxon>
        <taxon>Streptosporangiales</taxon>
        <taxon>Streptosporangiaceae</taxon>
        <taxon>Sphaerisporangium</taxon>
    </lineage>
</organism>
<feature type="transmembrane region" description="Helical" evidence="1">
    <location>
        <begin position="292"/>
        <end position="313"/>
    </location>
</feature>
<proteinExistence type="predicted"/>
<keyword evidence="1" id="KW-1133">Transmembrane helix</keyword>
<feature type="transmembrane region" description="Helical" evidence="1">
    <location>
        <begin position="366"/>
        <end position="389"/>
    </location>
</feature>
<feature type="transmembrane region" description="Helical" evidence="1">
    <location>
        <begin position="422"/>
        <end position="440"/>
    </location>
</feature>
<dbReference type="Proteomes" id="UP000542210">
    <property type="component" value="Unassembled WGS sequence"/>
</dbReference>